<dbReference type="InterPro" id="IPR005084">
    <property type="entry name" value="CBM6"/>
</dbReference>
<evidence type="ECO:0000256" key="1">
    <source>
        <dbReference type="SAM" id="MobiDB-lite"/>
    </source>
</evidence>
<dbReference type="AlphaFoldDB" id="A0A3E1NZ66"/>
<evidence type="ECO:0000259" key="2">
    <source>
        <dbReference type="Pfam" id="PF03422"/>
    </source>
</evidence>
<evidence type="ECO:0000313" key="4">
    <source>
        <dbReference type="Proteomes" id="UP000261174"/>
    </source>
</evidence>
<evidence type="ECO:0000313" key="3">
    <source>
        <dbReference type="EMBL" id="RFM33200.1"/>
    </source>
</evidence>
<keyword evidence="4" id="KW-1185">Reference proteome</keyword>
<dbReference type="RefSeq" id="WP_116855051.1">
    <property type="nucleotide sequence ID" value="NZ_QTJV01000007.1"/>
</dbReference>
<dbReference type="Gene3D" id="2.60.120.260">
    <property type="entry name" value="Galactose-binding domain-like"/>
    <property type="match status" value="1"/>
</dbReference>
<dbReference type="Pfam" id="PF03422">
    <property type="entry name" value="CBM_6"/>
    <property type="match status" value="1"/>
</dbReference>
<accession>A0A3E1NZ66</accession>
<proteinExistence type="predicted"/>
<dbReference type="CDD" id="cd04084">
    <property type="entry name" value="CBM6_xylanase-like"/>
    <property type="match status" value="1"/>
</dbReference>
<reference evidence="3 4" key="1">
    <citation type="submission" date="2018-08" db="EMBL/GenBank/DDBJ databases">
        <title>Chitinophaga sp. K20C18050901, a novel bacterium isolated from forest soil.</title>
        <authorList>
            <person name="Wang C."/>
        </authorList>
    </citation>
    <scope>NUCLEOTIDE SEQUENCE [LARGE SCALE GENOMIC DNA]</scope>
    <source>
        <strain evidence="3 4">K20C18050901</strain>
    </source>
</reference>
<protein>
    <recommendedName>
        <fullName evidence="2">CBM6 domain-containing protein</fullName>
    </recommendedName>
</protein>
<comment type="caution">
    <text evidence="3">The sequence shown here is derived from an EMBL/GenBank/DDBJ whole genome shotgun (WGS) entry which is preliminary data.</text>
</comment>
<dbReference type="Proteomes" id="UP000261174">
    <property type="component" value="Unassembled WGS sequence"/>
</dbReference>
<dbReference type="GO" id="GO:0030246">
    <property type="term" value="F:carbohydrate binding"/>
    <property type="evidence" value="ECO:0007669"/>
    <property type="project" value="InterPro"/>
</dbReference>
<dbReference type="InterPro" id="IPR008979">
    <property type="entry name" value="Galactose-bd-like_sf"/>
</dbReference>
<dbReference type="EMBL" id="QTJV01000007">
    <property type="protein sequence ID" value="RFM33200.1"/>
    <property type="molecule type" value="Genomic_DNA"/>
</dbReference>
<gene>
    <name evidence="3" type="ORF">DXN04_19410</name>
</gene>
<sequence length="170" mass="18163">MRPILCLFFIIAQLIVRGQSQSSPPAASPPPAATSAATPPAGGGPGSTQPPAQPAPVVRKGNFETEFKMKSGSYLGFGQVNLGLGEVAVKVTVFCENKQSKGSRLEFRINSPKGKKSRRIGTLKIPYTGDTTFNLKMTGNSKYSFGVHDLYLVARGSQFSITAISFETDY</sequence>
<name>A0A3E1NZ66_9BACT</name>
<feature type="domain" description="CBM6" evidence="2">
    <location>
        <begin position="69"/>
        <end position="167"/>
    </location>
</feature>
<organism evidence="3 4">
    <name type="scientific">Chitinophaga silvisoli</name>
    <dbReference type="NCBI Taxonomy" id="2291814"/>
    <lineage>
        <taxon>Bacteria</taxon>
        <taxon>Pseudomonadati</taxon>
        <taxon>Bacteroidota</taxon>
        <taxon>Chitinophagia</taxon>
        <taxon>Chitinophagales</taxon>
        <taxon>Chitinophagaceae</taxon>
        <taxon>Chitinophaga</taxon>
    </lineage>
</organism>
<dbReference type="OrthoDB" id="9763933at2"/>
<dbReference type="SUPFAM" id="SSF49785">
    <property type="entry name" value="Galactose-binding domain-like"/>
    <property type="match status" value="1"/>
</dbReference>
<feature type="region of interest" description="Disordered" evidence="1">
    <location>
        <begin position="20"/>
        <end position="57"/>
    </location>
</feature>